<accession>A0A2T4YWE1</accession>
<dbReference type="EMBL" id="PZZL01000025">
    <property type="protein sequence ID" value="PTM48443.1"/>
    <property type="molecule type" value="Genomic_DNA"/>
</dbReference>
<organism evidence="1 2">
    <name type="scientific">Phreatobacter oligotrophus</name>
    <dbReference type="NCBI Taxonomy" id="1122261"/>
    <lineage>
        <taxon>Bacteria</taxon>
        <taxon>Pseudomonadati</taxon>
        <taxon>Pseudomonadota</taxon>
        <taxon>Alphaproteobacteria</taxon>
        <taxon>Hyphomicrobiales</taxon>
        <taxon>Phreatobacteraceae</taxon>
        <taxon>Phreatobacter</taxon>
    </lineage>
</organism>
<gene>
    <name evidence="1" type="ORF">C8P69_1256</name>
</gene>
<dbReference type="Proteomes" id="UP000241808">
    <property type="component" value="Unassembled WGS sequence"/>
</dbReference>
<comment type="caution">
    <text evidence="1">The sequence shown here is derived from an EMBL/GenBank/DDBJ whole genome shotgun (WGS) entry which is preliminary data.</text>
</comment>
<proteinExistence type="predicted"/>
<dbReference type="AlphaFoldDB" id="A0A2T4YWE1"/>
<sequence length="78" mass="8503">MLSRVSPTAAPVIINHTAPALAARFLALGVSIDLRYARFSPTPPMRRSAGTAHEPFMREMLKNVVQIAINEMAPESQS</sequence>
<keyword evidence="2" id="KW-1185">Reference proteome</keyword>
<name>A0A2T4YWE1_9HYPH</name>
<dbReference type="RefSeq" id="WP_170118358.1">
    <property type="nucleotide sequence ID" value="NZ_PZZL01000025.1"/>
</dbReference>
<reference evidence="1 2" key="1">
    <citation type="submission" date="2018-04" db="EMBL/GenBank/DDBJ databases">
        <title>Genomic Encyclopedia of Archaeal and Bacterial Type Strains, Phase II (KMG-II): from individual species to whole genera.</title>
        <authorList>
            <person name="Goeker M."/>
        </authorList>
    </citation>
    <scope>NUCLEOTIDE SEQUENCE [LARGE SCALE GENOMIC DNA]</scope>
    <source>
        <strain evidence="1 2">DSM 25521</strain>
    </source>
</reference>
<evidence type="ECO:0000313" key="2">
    <source>
        <dbReference type="Proteomes" id="UP000241808"/>
    </source>
</evidence>
<protein>
    <submittedName>
        <fullName evidence="1">Uncharacterized protein</fullName>
    </submittedName>
</protein>
<evidence type="ECO:0000313" key="1">
    <source>
        <dbReference type="EMBL" id="PTM48443.1"/>
    </source>
</evidence>